<evidence type="ECO:0000256" key="4">
    <source>
        <dbReference type="ARBA" id="ARBA00023136"/>
    </source>
</evidence>
<keyword evidence="7" id="KW-0261">Viral envelope protein</keyword>
<evidence type="ECO:0000256" key="2">
    <source>
        <dbReference type="ARBA" id="ARBA00022692"/>
    </source>
</evidence>
<dbReference type="RefSeq" id="YP_004940241.1">
    <property type="nucleotide sequence ID" value="NC_016448.1"/>
</dbReference>
<feature type="transmembrane region" description="Helical" evidence="5">
    <location>
        <begin position="124"/>
        <end position="147"/>
    </location>
</feature>
<evidence type="ECO:0000259" key="6">
    <source>
        <dbReference type="PROSITE" id="PS50262"/>
    </source>
</evidence>
<keyword evidence="8" id="KW-1185">Reference proteome</keyword>
<accession>G8XSY3</accession>
<keyword evidence="3 5" id="KW-1133">Transmembrane helix</keyword>
<protein>
    <submittedName>
        <fullName evidence="7">Envelope protein UL78</fullName>
    </submittedName>
</protein>
<evidence type="ECO:0000256" key="1">
    <source>
        <dbReference type="ARBA" id="ARBA00004370"/>
    </source>
</evidence>
<keyword evidence="7" id="KW-0946">Virion</keyword>
<dbReference type="KEGG" id="vg:11464299"/>
<feature type="transmembrane region" description="Helical" evidence="5">
    <location>
        <begin position="43"/>
        <end position="65"/>
    </location>
</feature>
<dbReference type="OrthoDB" id="19235at10239"/>
<dbReference type="InterPro" id="IPR017452">
    <property type="entry name" value="GPCR_Rhodpsn_7TM"/>
</dbReference>
<name>G8XSY3_9BETA</name>
<evidence type="ECO:0000256" key="5">
    <source>
        <dbReference type="SAM" id="Phobius"/>
    </source>
</evidence>
<dbReference type="GO" id="GO:0004930">
    <property type="term" value="F:G protein-coupled receptor activity"/>
    <property type="evidence" value="ECO:0007669"/>
    <property type="project" value="InterPro"/>
</dbReference>
<dbReference type="GO" id="GO:0019031">
    <property type="term" value="C:viral envelope"/>
    <property type="evidence" value="ECO:0007669"/>
    <property type="project" value="UniProtKB-KW"/>
</dbReference>
<evidence type="ECO:0000313" key="8">
    <source>
        <dbReference type="Proteomes" id="UP000097892"/>
    </source>
</evidence>
<feature type="transmembrane region" description="Helical" evidence="5">
    <location>
        <begin position="204"/>
        <end position="224"/>
    </location>
</feature>
<feature type="transmembrane region" description="Helical" evidence="5">
    <location>
        <begin position="12"/>
        <end position="36"/>
    </location>
</feature>
<dbReference type="PROSITE" id="PS50262">
    <property type="entry name" value="G_PROTEIN_RECEP_F1_2"/>
    <property type="match status" value="1"/>
</dbReference>
<organism evidence="7 8">
    <name type="scientific">Saimiriine betaherpesvirus 4</name>
    <dbReference type="NCBI Taxonomy" id="1535247"/>
    <lineage>
        <taxon>Viruses</taxon>
        <taxon>Duplodnaviria</taxon>
        <taxon>Heunggongvirae</taxon>
        <taxon>Peploviricota</taxon>
        <taxon>Herviviricetes</taxon>
        <taxon>Herpesvirales</taxon>
        <taxon>Orthoherpesviridae</taxon>
        <taxon>Betaherpesvirinae</taxon>
        <taxon>Cytomegalovirus</taxon>
        <taxon>Cytomegalovirus saimiriinebeta4</taxon>
    </lineage>
</organism>
<dbReference type="GeneID" id="11464299"/>
<feature type="transmembrane region" description="Helical" evidence="5">
    <location>
        <begin position="172"/>
        <end position="192"/>
    </location>
</feature>
<feature type="transmembrane region" description="Helical" evidence="5">
    <location>
        <begin position="244"/>
        <end position="267"/>
    </location>
</feature>
<dbReference type="InterPro" id="IPR057757">
    <property type="entry name" value="UL78-like"/>
</dbReference>
<feature type="domain" description="G-protein coupled receptors family 1 profile" evidence="6">
    <location>
        <begin position="21"/>
        <end position="264"/>
    </location>
</feature>
<evidence type="ECO:0000256" key="3">
    <source>
        <dbReference type="ARBA" id="ARBA00022989"/>
    </source>
</evidence>
<sequence>MFSLRTEMLLHGAMMGMFVAAAMLILLAVAMCFVAAKRRCVPYAVNIFAGNLLVSQLLTIVAMMFSQGFMYDPPFNPSYCRISMFFEDVGTYATSALFLFLIMDRMAALANGRAEWKHQTQQNVSTAIFASIFAWALSAVVSLPTFVTSDSAHRFPFSCETPLGYSAMTMSLHVWFALAAPLIVVVSYVLGACYEEERDNLWPYVARVWTFYTTCLLFFVPYYGIRIIRSFFGLPGMFPEVMDYVEVVCHMVFLFRVVILPLFVLNLSSPAPMVEMDHAFESMMKVGFCQETMLAVWKKFREVCRRNPSGDKLKLMDDFERGPVFVADLPSKS</sequence>
<feature type="transmembrane region" description="Helical" evidence="5">
    <location>
        <begin position="85"/>
        <end position="103"/>
    </location>
</feature>
<evidence type="ECO:0000313" key="7">
    <source>
        <dbReference type="EMBL" id="AEV80929.1"/>
    </source>
</evidence>
<comment type="subcellular location">
    <subcellularLocation>
        <location evidence="1">Membrane</location>
    </subcellularLocation>
</comment>
<keyword evidence="4 5" id="KW-0472">Membrane</keyword>
<dbReference type="TCDB" id="9.A.14.18.4">
    <property type="family name" value="the g-protein-coupled receptor (gpcr) family"/>
</dbReference>
<dbReference type="Gene3D" id="1.20.1070.10">
    <property type="entry name" value="Rhodopsin 7-helix transmembrane proteins"/>
    <property type="match status" value="1"/>
</dbReference>
<dbReference type="GO" id="GO:0016020">
    <property type="term" value="C:membrane"/>
    <property type="evidence" value="ECO:0007669"/>
    <property type="project" value="UniProtKB-SubCell"/>
</dbReference>
<gene>
    <name evidence="7" type="primary">UL78</name>
</gene>
<dbReference type="SUPFAM" id="SSF81321">
    <property type="entry name" value="Family A G protein-coupled receptor-like"/>
    <property type="match status" value="1"/>
</dbReference>
<reference evidence="7" key="1">
    <citation type="submission" date="2011-12" db="EMBL/GenBank/DDBJ databases">
        <title>Comparative genomics of primate cytomegaloviruses.</title>
        <authorList>
            <person name="Davison A.J."/>
            <person name="Holton M."/>
            <person name="Dolan A."/>
            <person name="Dargan D.J."/>
            <person name="Gatherer D."/>
            <person name="Hayward G.S."/>
        </authorList>
    </citation>
    <scope>NUCLEOTIDE SEQUENCE [LARGE SCALE GENOMIC DNA]</scope>
    <source>
        <strain evidence="7">SqSHV</strain>
    </source>
</reference>
<dbReference type="Proteomes" id="UP000097892">
    <property type="component" value="Segment"/>
</dbReference>
<proteinExistence type="predicted"/>
<dbReference type="EMBL" id="FJ483967">
    <property type="protein sequence ID" value="AEV80929.1"/>
    <property type="molecule type" value="Genomic_DNA"/>
</dbReference>
<keyword evidence="2 5" id="KW-0812">Transmembrane</keyword>
<dbReference type="Pfam" id="PF25707">
    <property type="entry name" value="UL78"/>
    <property type="match status" value="1"/>
</dbReference>